<sequence length="322" mass="35480">MSSKITDGRPFRLPSRLLLGLLMTLLAGTSWGESRPWALPDTRIALPMKGEVKLEWVIPPSTDPEVIAGKYLRMIDDLRFMVDTGGHPWITTDRRRVLIPTRQRAFDLSESFQNMVALDNGGVLFATLRHLGTIAFSEPTAGGGATPAVLPFQPFTPLPGLGARLYQGNFRTLYAVTDEPGGGSVVYRIGPEPTRRGTEEVQRWVKVLATDRPVTAVAGTGKITWVALGRTVFMHDADTGRWLTQAVAPAEVRQLVRMVDGLFCTTKDQVGYLGDNRQIFFLQTPSPLIAEGLDNRLYVLFPNTMGVAALENLSAFRDLDAR</sequence>
<dbReference type="EMBL" id="QOQW01000012">
    <property type="protein sequence ID" value="RCK79498.1"/>
    <property type="molecule type" value="Genomic_DNA"/>
</dbReference>
<dbReference type="AlphaFoldDB" id="A0A367ZMZ4"/>
<name>A0A367ZMZ4_9BACT</name>
<gene>
    <name evidence="1" type="ORF">OZSIB_4252</name>
</gene>
<evidence type="ECO:0000313" key="1">
    <source>
        <dbReference type="EMBL" id="RCK79498.1"/>
    </source>
</evidence>
<comment type="caution">
    <text evidence="1">The sequence shown here is derived from an EMBL/GenBank/DDBJ whole genome shotgun (WGS) entry which is preliminary data.</text>
</comment>
<accession>A0A367ZMZ4</accession>
<reference evidence="1 2" key="1">
    <citation type="submission" date="2018-05" db="EMBL/GenBank/DDBJ databases">
        <title>A metagenomic window into the 2 km-deep terrestrial subsurface aquifer revealed taxonomically and functionally diverse microbial community comprising novel uncultured bacterial lineages.</title>
        <authorList>
            <person name="Kadnikov V.V."/>
            <person name="Mardanov A.V."/>
            <person name="Beletsky A.V."/>
            <person name="Banks D."/>
            <person name="Pimenov N.V."/>
            <person name="Frank Y.A."/>
            <person name="Karnachuk O.V."/>
            <person name="Ravin N.V."/>
        </authorList>
    </citation>
    <scope>NUCLEOTIDE SEQUENCE [LARGE SCALE GENOMIC DNA]</scope>
    <source>
        <strain evidence="1">BY5</strain>
    </source>
</reference>
<organism evidence="1 2">
    <name type="scientific">Candidatus Ozemobacter sibiricus</name>
    <dbReference type="NCBI Taxonomy" id="2268124"/>
    <lineage>
        <taxon>Bacteria</taxon>
        <taxon>Candidatus Ozemobacteria</taxon>
        <taxon>Candidatus Ozemobacterales</taxon>
        <taxon>Candidatus Ozemobacteraceae</taxon>
        <taxon>Candidatus Ozemobacter</taxon>
    </lineage>
</organism>
<proteinExistence type="predicted"/>
<protein>
    <submittedName>
        <fullName evidence="1">Uncharacterized protein</fullName>
    </submittedName>
</protein>
<evidence type="ECO:0000313" key="2">
    <source>
        <dbReference type="Proteomes" id="UP000252355"/>
    </source>
</evidence>
<dbReference type="Proteomes" id="UP000252355">
    <property type="component" value="Unassembled WGS sequence"/>
</dbReference>